<feature type="transmembrane region" description="Helical" evidence="1">
    <location>
        <begin position="206"/>
        <end position="226"/>
    </location>
</feature>
<dbReference type="AlphaFoldDB" id="A0A419F6V5"/>
<keyword evidence="1" id="KW-0472">Membrane</keyword>
<comment type="caution">
    <text evidence="2">The sequence shown here is derived from an EMBL/GenBank/DDBJ whole genome shotgun (WGS) entry which is preliminary data.</text>
</comment>
<dbReference type="EMBL" id="QZKI01000019">
    <property type="protein sequence ID" value="RJP74140.1"/>
    <property type="molecule type" value="Genomic_DNA"/>
</dbReference>
<name>A0A419F6V5_9BACT</name>
<feature type="transmembrane region" description="Helical" evidence="1">
    <location>
        <begin position="384"/>
        <end position="404"/>
    </location>
</feature>
<feature type="transmembrane region" description="Helical" evidence="1">
    <location>
        <begin position="345"/>
        <end position="364"/>
    </location>
</feature>
<keyword evidence="1" id="KW-1133">Transmembrane helix</keyword>
<feature type="transmembrane region" description="Helical" evidence="1">
    <location>
        <begin position="12"/>
        <end position="35"/>
    </location>
</feature>
<proteinExistence type="predicted"/>
<dbReference type="Proteomes" id="UP000285961">
    <property type="component" value="Unassembled WGS sequence"/>
</dbReference>
<feature type="transmembrane region" description="Helical" evidence="1">
    <location>
        <begin position="300"/>
        <end position="316"/>
    </location>
</feature>
<evidence type="ECO:0000313" key="2">
    <source>
        <dbReference type="EMBL" id="RJP74140.1"/>
    </source>
</evidence>
<protein>
    <submittedName>
        <fullName evidence="2">DUF2029 domain-containing protein</fullName>
    </submittedName>
</protein>
<gene>
    <name evidence="2" type="ORF">C4532_03100</name>
</gene>
<organism evidence="2 3">
    <name type="scientific">Candidatus Abyssobacteria bacterium SURF_17</name>
    <dbReference type="NCBI Taxonomy" id="2093361"/>
    <lineage>
        <taxon>Bacteria</taxon>
        <taxon>Pseudomonadati</taxon>
        <taxon>Candidatus Hydrogenedentota</taxon>
        <taxon>Candidatus Abyssobacteria</taxon>
    </lineage>
</organism>
<accession>A0A419F6V5</accession>
<evidence type="ECO:0000313" key="3">
    <source>
        <dbReference type="Proteomes" id="UP000285961"/>
    </source>
</evidence>
<sequence>MVQQLFQKISWKSACVIILLSLMVATHLGIVFSILRDDRPVIWPLHNDTIHRRGRGVDFYAVYHAGVNLRGGMDPYASNPDGITPYFYPFRYLPIVATVAQAFTLLSPQTAYFAWILLLEGILALLLVVLWKNIADLGVRLVTTGVLLINSAYFLELYMGQFTFASITLGVLALLLPGGPILFTGAVLLKPILLVALPAFVRERRYWAHGTWAILCCILLSVPYFMRHPEQWQVFFDKNLRIYGAPHSAGNYGFVYLLQLLVEDGDSTAVLQHWGKVVGAFRVLTLAATALLVFHSKRRAVPVAVSALILAHFLTYKHVWEHHMSGVCVLGALLMTVPDRHRLTSAAVLFSLVLLALPTPFALFDVAKDPRVWDPSLQWPRYNSYVLVLSKVVPTLILFLATVADLCSSGLMSPFEAIRSALTKTSSTEPSE</sequence>
<feature type="transmembrane region" description="Helical" evidence="1">
    <location>
        <begin position="112"/>
        <end position="131"/>
    </location>
</feature>
<reference evidence="2 3" key="1">
    <citation type="journal article" date="2017" name="ISME J.">
        <title>Energy and carbon metabolisms in a deep terrestrial subsurface fluid microbial community.</title>
        <authorList>
            <person name="Momper L."/>
            <person name="Jungbluth S.P."/>
            <person name="Lee M.D."/>
            <person name="Amend J.P."/>
        </authorList>
    </citation>
    <scope>NUCLEOTIDE SEQUENCE [LARGE SCALE GENOMIC DNA]</scope>
    <source>
        <strain evidence="2">SURF_17</strain>
    </source>
</reference>
<feature type="transmembrane region" description="Helical" evidence="1">
    <location>
        <begin position="181"/>
        <end position="201"/>
    </location>
</feature>
<evidence type="ECO:0000256" key="1">
    <source>
        <dbReference type="SAM" id="Phobius"/>
    </source>
</evidence>
<keyword evidence="1" id="KW-0812">Transmembrane</keyword>
<feature type="transmembrane region" description="Helical" evidence="1">
    <location>
        <begin position="274"/>
        <end position="293"/>
    </location>
</feature>